<evidence type="ECO:0000313" key="2">
    <source>
        <dbReference type="EMBL" id="GKT36955.1"/>
    </source>
</evidence>
<evidence type="ECO:0000313" key="3">
    <source>
        <dbReference type="Proteomes" id="UP001057375"/>
    </source>
</evidence>
<sequence>MGKKEAKKADRFIQLGIHAAQEAMEDAALVTDNKVSDDISESFGIVAASGIG</sequence>
<dbReference type="Proteomes" id="UP001057375">
    <property type="component" value="Unassembled WGS sequence"/>
</dbReference>
<dbReference type="EMBL" id="BQXS01004330">
    <property type="protein sequence ID" value="GKT36955.1"/>
    <property type="molecule type" value="Genomic_DNA"/>
</dbReference>
<protein>
    <submittedName>
        <fullName evidence="2">Beta-ketoacyl-ACP synthase II</fullName>
    </submittedName>
</protein>
<keyword evidence="3" id="KW-1185">Reference proteome</keyword>
<organism evidence="2 3">
    <name type="scientific">Aduncisulcus paluster</name>
    <dbReference type="NCBI Taxonomy" id="2918883"/>
    <lineage>
        <taxon>Eukaryota</taxon>
        <taxon>Metamonada</taxon>
        <taxon>Carpediemonas-like organisms</taxon>
        <taxon>Aduncisulcus</taxon>
    </lineage>
</organism>
<feature type="non-terminal residue" evidence="2">
    <location>
        <position position="52"/>
    </location>
</feature>
<dbReference type="Pfam" id="PF00109">
    <property type="entry name" value="ketoacyl-synt"/>
    <property type="match status" value="1"/>
</dbReference>
<accession>A0ABQ5L0T2</accession>
<gene>
    <name evidence="2" type="ORF">ADUPG1_003244</name>
</gene>
<comment type="caution">
    <text evidence="2">The sequence shown here is derived from an EMBL/GenBank/DDBJ whole genome shotgun (WGS) entry which is preliminary data.</text>
</comment>
<dbReference type="SUPFAM" id="SSF53901">
    <property type="entry name" value="Thiolase-like"/>
    <property type="match status" value="1"/>
</dbReference>
<proteinExistence type="predicted"/>
<dbReference type="InterPro" id="IPR014030">
    <property type="entry name" value="Ketoacyl_synth_N"/>
</dbReference>
<name>A0ABQ5L0T2_9EUKA</name>
<feature type="domain" description="Beta-ketoacyl synthase-like N-terminal" evidence="1">
    <location>
        <begin position="3"/>
        <end position="50"/>
    </location>
</feature>
<evidence type="ECO:0000259" key="1">
    <source>
        <dbReference type="Pfam" id="PF00109"/>
    </source>
</evidence>
<reference evidence="2" key="1">
    <citation type="submission" date="2022-03" db="EMBL/GenBank/DDBJ databases">
        <title>Draft genome sequence of Aduncisulcus paluster, a free-living microaerophilic Fornicata.</title>
        <authorList>
            <person name="Yuyama I."/>
            <person name="Kume K."/>
            <person name="Tamura T."/>
            <person name="Inagaki Y."/>
            <person name="Hashimoto T."/>
        </authorList>
    </citation>
    <scope>NUCLEOTIDE SEQUENCE</scope>
    <source>
        <strain evidence="2">NY0171</strain>
    </source>
</reference>
<dbReference type="InterPro" id="IPR016039">
    <property type="entry name" value="Thiolase-like"/>
</dbReference>